<gene>
    <name evidence="3" type="primary">yfgL</name>
    <name evidence="3" type="ORF">APO_1391</name>
</gene>
<accession>F1YTP2</accession>
<evidence type="ECO:0000256" key="1">
    <source>
        <dbReference type="SAM" id="MobiDB-lite"/>
    </source>
</evidence>
<dbReference type="SMART" id="SM00564">
    <property type="entry name" value="PQQ"/>
    <property type="match status" value="5"/>
</dbReference>
<comment type="caution">
    <text evidence="3">The sequence shown here is derived from an EMBL/GenBank/DDBJ whole genome shotgun (WGS) entry which is preliminary data.</text>
</comment>
<evidence type="ECO:0000259" key="2">
    <source>
        <dbReference type="Pfam" id="PF13360"/>
    </source>
</evidence>
<dbReference type="InterPro" id="IPR002372">
    <property type="entry name" value="PQQ_rpt_dom"/>
</dbReference>
<name>F1YTP2_9PROT</name>
<dbReference type="EMBL" id="AEUP01000026">
    <property type="protein sequence ID" value="EGE47757.1"/>
    <property type="molecule type" value="Genomic_DNA"/>
</dbReference>
<feature type="domain" description="Pyrrolo-quinoline quinone repeat" evidence="2">
    <location>
        <begin position="154"/>
        <end position="391"/>
    </location>
</feature>
<evidence type="ECO:0000313" key="4">
    <source>
        <dbReference type="Proteomes" id="UP000018454"/>
    </source>
</evidence>
<dbReference type="Gene3D" id="2.130.10.10">
    <property type="entry name" value="YVTN repeat-like/Quinoprotein amine dehydrogenase"/>
    <property type="match status" value="1"/>
</dbReference>
<dbReference type="InterPro" id="IPR018391">
    <property type="entry name" value="PQQ_b-propeller_rpt"/>
</dbReference>
<sequence length="473" mass="50542">MIRQQASRMSSNKKSSATRRSGLSRRALLGGAALAPALAGCTMFESDRKPILAGHRTDILSSGSGLMVDPDDHTPITIPAPMSVSEWPICGRVSAHTGSNYAWGGLHKRWSKDIGAGISQPDFMAWAALGTLGRGLIPAPPVVQDGRLFVMDAQGVVRAFSWPGMRHIWTYNPRPKKSYSANMGGGLAVDGGVVYIVDGISQTMAVDAATGKVKWKTTNGAPGRSAPTVAGGRVFFGTIDERFFALDSATGRQLWAYTATSVETTVFGQPAPAVDNGIVVAGFGGGDLVAFRVESGEVVWSDMMGNVNSQASTLDLSCVRGLPVIVDSIVYAVSMAQVLAAIDIRTGRRVWERSVASQNSLLCVGDWLFVVSLDQQIACIDRLSGHVRWITQLRRFRRVDVHKDIVTWFGPMLVGGELVCLSSLPENGMVRINPTTGAIISVDSMDAVSFVPPIIVDNQMLIVTNDGNLCSYG</sequence>
<dbReference type="InterPro" id="IPR015943">
    <property type="entry name" value="WD40/YVTN_repeat-like_dom_sf"/>
</dbReference>
<dbReference type="Proteomes" id="UP000018454">
    <property type="component" value="Unassembled WGS sequence"/>
</dbReference>
<organism evidence="3 4">
    <name type="scientific">Acetobacter pomorum DM001</name>
    <dbReference type="NCBI Taxonomy" id="945681"/>
    <lineage>
        <taxon>Bacteria</taxon>
        <taxon>Pseudomonadati</taxon>
        <taxon>Pseudomonadota</taxon>
        <taxon>Alphaproteobacteria</taxon>
        <taxon>Acetobacterales</taxon>
        <taxon>Acetobacteraceae</taxon>
        <taxon>Acetobacter</taxon>
    </lineage>
</organism>
<dbReference type="AlphaFoldDB" id="F1YTP2"/>
<evidence type="ECO:0000313" key="3">
    <source>
        <dbReference type="EMBL" id="EGE47757.1"/>
    </source>
</evidence>
<dbReference type="PANTHER" id="PTHR34512">
    <property type="entry name" value="CELL SURFACE PROTEIN"/>
    <property type="match status" value="1"/>
</dbReference>
<dbReference type="PANTHER" id="PTHR34512:SF30">
    <property type="entry name" value="OUTER MEMBRANE PROTEIN ASSEMBLY FACTOR BAMB"/>
    <property type="match status" value="1"/>
</dbReference>
<dbReference type="InterPro" id="IPR011047">
    <property type="entry name" value="Quinoprotein_ADH-like_sf"/>
</dbReference>
<dbReference type="Pfam" id="PF13360">
    <property type="entry name" value="PQQ_2"/>
    <property type="match status" value="1"/>
</dbReference>
<feature type="region of interest" description="Disordered" evidence="1">
    <location>
        <begin position="1"/>
        <end position="22"/>
    </location>
</feature>
<proteinExistence type="predicted"/>
<reference evidence="3 4" key="1">
    <citation type="journal article" date="2011" name="Science">
        <title>Drosophila microbiome modulates host developmental and metabolic homeostasis via insulin signaling.</title>
        <authorList>
            <person name="Shin S.C."/>
            <person name="Kim S.H."/>
            <person name="You H."/>
            <person name="Kim B."/>
            <person name="Kim A.C."/>
            <person name="Lee K.A."/>
            <person name="Yoon J.H."/>
            <person name="Ryu J.H."/>
            <person name="Lee W.J."/>
        </authorList>
    </citation>
    <scope>NUCLEOTIDE SEQUENCE [LARGE SCALE GENOMIC DNA]</scope>
    <source>
        <strain evidence="3 4">DM001</strain>
    </source>
</reference>
<feature type="compositionally biased region" description="Polar residues" evidence="1">
    <location>
        <begin position="1"/>
        <end position="14"/>
    </location>
</feature>
<protein>
    <submittedName>
        <fullName evidence="3">Dehydrogenase</fullName>
    </submittedName>
</protein>
<dbReference type="SUPFAM" id="SSF50998">
    <property type="entry name" value="Quinoprotein alcohol dehydrogenase-like"/>
    <property type="match status" value="1"/>
</dbReference>